<comment type="caution">
    <text evidence="2">The sequence shown here is derived from an EMBL/GenBank/DDBJ whole genome shotgun (WGS) entry which is preliminary data.</text>
</comment>
<protein>
    <submittedName>
        <fullName evidence="2">Uncharacterized protein</fullName>
    </submittedName>
</protein>
<feature type="region of interest" description="Disordered" evidence="1">
    <location>
        <begin position="115"/>
        <end position="139"/>
    </location>
</feature>
<organism evidence="2 3">
    <name type="scientific">Cirrhinus molitorella</name>
    <name type="common">mud carp</name>
    <dbReference type="NCBI Taxonomy" id="172907"/>
    <lineage>
        <taxon>Eukaryota</taxon>
        <taxon>Metazoa</taxon>
        <taxon>Chordata</taxon>
        <taxon>Craniata</taxon>
        <taxon>Vertebrata</taxon>
        <taxon>Euteleostomi</taxon>
        <taxon>Actinopterygii</taxon>
        <taxon>Neopterygii</taxon>
        <taxon>Teleostei</taxon>
        <taxon>Ostariophysi</taxon>
        <taxon>Cypriniformes</taxon>
        <taxon>Cyprinidae</taxon>
        <taxon>Labeoninae</taxon>
        <taxon>Labeonini</taxon>
        <taxon>Cirrhinus</taxon>
    </lineage>
</organism>
<evidence type="ECO:0000256" key="1">
    <source>
        <dbReference type="SAM" id="MobiDB-lite"/>
    </source>
</evidence>
<evidence type="ECO:0000313" key="3">
    <source>
        <dbReference type="Proteomes" id="UP001187343"/>
    </source>
</evidence>
<feature type="compositionally biased region" description="Basic and acidic residues" evidence="1">
    <location>
        <begin position="65"/>
        <end position="103"/>
    </location>
</feature>
<proteinExistence type="predicted"/>
<accession>A0AA88PB83</accession>
<name>A0AA88PB83_9TELE</name>
<dbReference type="AlphaFoldDB" id="A0AA88PB83"/>
<feature type="compositionally biased region" description="Polar residues" evidence="1">
    <location>
        <begin position="115"/>
        <end position="132"/>
    </location>
</feature>
<evidence type="ECO:0000313" key="2">
    <source>
        <dbReference type="EMBL" id="KAK2878918.1"/>
    </source>
</evidence>
<dbReference type="Proteomes" id="UP001187343">
    <property type="component" value="Unassembled WGS sequence"/>
</dbReference>
<dbReference type="EMBL" id="JAUYZG010000019">
    <property type="protein sequence ID" value="KAK2878918.1"/>
    <property type="molecule type" value="Genomic_DNA"/>
</dbReference>
<feature type="region of interest" description="Disordered" evidence="1">
    <location>
        <begin position="56"/>
        <end position="103"/>
    </location>
</feature>
<reference evidence="2" key="1">
    <citation type="submission" date="2023-08" db="EMBL/GenBank/DDBJ databases">
        <title>Chromosome-level Genome Assembly of mud carp (Cirrhinus molitorella).</title>
        <authorList>
            <person name="Liu H."/>
        </authorList>
    </citation>
    <scope>NUCLEOTIDE SEQUENCE</scope>
    <source>
        <strain evidence="2">Prfri</strain>
        <tissue evidence="2">Muscle</tissue>
    </source>
</reference>
<keyword evidence="3" id="KW-1185">Reference proteome</keyword>
<gene>
    <name evidence="2" type="ORF">Q8A67_019709</name>
</gene>
<sequence>MKGDRSFSERSVAWRWRPREIVGNCRGGKRCQILKRQREEPDSGWVLEVWTRAEGSGAPGIEGRIIGDRLRRDEGREQSDPAGEREKKPERERKEKRRESEDTRNICASVTTLCASGDVSTKPGSGQVTDQMLSVPLLN</sequence>